<reference evidence="10" key="1">
    <citation type="journal article" date="2019" name="Int. J. Syst. Evol. Microbiol.">
        <title>The Global Catalogue of Microorganisms (GCM) 10K type strain sequencing project: providing services to taxonomists for standard genome sequencing and annotation.</title>
        <authorList>
            <consortium name="The Broad Institute Genomics Platform"/>
            <consortium name="The Broad Institute Genome Sequencing Center for Infectious Disease"/>
            <person name="Wu L."/>
            <person name="Ma J."/>
        </authorList>
    </citation>
    <scope>NUCLEOTIDE SEQUENCE [LARGE SCALE GENOMIC DNA]</scope>
    <source>
        <strain evidence="10">JCM 16014</strain>
    </source>
</reference>
<feature type="transmembrane region" description="Helical" evidence="8">
    <location>
        <begin position="120"/>
        <end position="144"/>
    </location>
</feature>
<dbReference type="RefSeq" id="WP_344665600.1">
    <property type="nucleotide sequence ID" value="NZ_BAAAQN010000010.1"/>
</dbReference>
<evidence type="ECO:0000256" key="5">
    <source>
        <dbReference type="ARBA" id="ARBA00022989"/>
    </source>
</evidence>
<feature type="compositionally biased region" description="Basic and acidic residues" evidence="7">
    <location>
        <begin position="594"/>
        <end position="611"/>
    </location>
</feature>
<evidence type="ECO:0008006" key="11">
    <source>
        <dbReference type="Google" id="ProtNLM"/>
    </source>
</evidence>
<evidence type="ECO:0000313" key="9">
    <source>
        <dbReference type="EMBL" id="GAA2025126.1"/>
    </source>
</evidence>
<feature type="transmembrane region" description="Helical" evidence="8">
    <location>
        <begin position="334"/>
        <end position="355"/>
    </location>
</feature>
<gene>
    <name evidence="9" type="ORF">GCM10009839_23920</name>
</gene>
<keyword evidence="4 8" id="KW-0812">Transmembrane</keyword>
<comment type="caution">
    <text evidence="9">The sequence shown here is derived from an EMBL/GenBank/DDBJ whole genome shotgun (WGS) entry which is preliminary data.</text>
</comment>
<feature type="transmembrane region" description="Helical" evidence="8">
    <location>
        <begin position="420"/>
        <end position="444"/>
    </location>
</feature>
<protein>
    <recommendedName>
        <fullName evidence="11">Polysaccharide biosynthesis protein</fullName>
    </recommendedName>
</protein>
<evidence type="ECO:0000256" key="4">
    <source>
        <dbReference type="ARBA" id="ARBA00022692"/>
    </source>
</evidence>
<feature type="transmembrane region" description="Helical" evidence="8">
    <location>
        <begin position="88"/>
        <end position="108"/>
    </location>
</feature>
<keyword evidence="3" id="KW-1003">Cell membrane</keyword>
<dbReference type="PANTHER" id="PTHR30250">
    <property type="entry name" value="PST FAMILY PREDICTED COLANIC ACID TRANSPORTER"/>
    <property type="match status" value="1"/>
</dbReference>
<feature type="transmembrane region" description="Helical" evidence="8">
    <location>
        <begin position="156"/>
        <end position="176"/>
    </location>
</feature>
<name>A0ABP5FGD8_9ACTN</name>
<feature type="transmembrane region" description="Helical" evidence="8">
    <location>
        <begin position="216"/>
        <end position="233"/>
    </location>
</feature>
<accession>A0ABP5FGD8</accession>
<dbReference type="Proteomes" id="UP001500751">
    <property type="component" value="Unassembled WGS sequence"/>
</dbReference>
<dbReference type="EMBL" id="BAAAQN010000010">
    <property type="protein sequence ID" value="GAA2025126.1"/>
    <property type="molecule type" value="Genomic_DNA"/>
</dbReference>
<comment type="subcellular location">
    <subcellularLocation>
        <location evidence="1">Cell membrane</location>
        <topology evidence="1">Multi-pass membrane protein</topology>
    </subcellularLocation>
</comment>
<feature type="region of interest" description="Disordered" evidence="7">
    <location>
        <begin position="516"/>
        <end position="536"/>
    </location>
</feature>
<evidence type="ECO:0000256" key="8">
    <source>
        <dbReference type="SAM" id="Phobius"/>
    </source>
</evidence>
<feature type="transmembrane region" description="Helical" evidence="8">
    <location>
        <begin position="293"/>
        <end position="314"/>
    </location>
</feature>
<feature type="transmembrane region" description="Helical" evidence="8">
    <location>
        <begin position="387"/>
        <end position="408"/>
    </location>
</feature>
<comment type="similarity">
    <text evidence="2">Belongs to the polysaccharide synthase family.</text>
</comment>
<evidence type="ECO:0000256" key="6">
    <source>
        <dbReference type="ARBA" id="ARBA00023136"/>
    </source>
</evidence>
<evidence type="ECO:0000256" key="2">
    <source>
        <dbReference type="ARBA" id="ARBA00007430"/>
    </source>
</evidence>
<feature type="transmembrane region" description="Helical" evidence="8">
    <location>
        <begin position="21"/>
        <end position="41"/>
    </location>
</feature>
<dbReference type="Pfam" id="PF13440">
    <property type="entry name" value="Polysacc_synt_3"/>
    <property type="match status" value="1"/>
</dbReference>
<organism evidence="9 10">
    <name type="scientific">Catenulispora yoronensis</name>
    <dbReference type="NCBI Taxonomy" id="450799"/>
    <lineage>
        <taxon>Bacteria</taxon>
        <taxon>Bacillati</taxon>
        <taxon>Actinomycetota</taxon>
        <taxon>Actinomycetes</taxon>
        <taxon>Catenulisporales</taxon>
        <taxon>Catenulisporaceae</taxon>
        <taxon>Catenulispora</taxon>
    </lineage>
</organism>
<sequence>MKHRRAAAASLGDRVRSATKWSLINTLVIRIGTFATGVILAREALSPRDWGLYALGGVVQAVLLSFNELGVSLAVVRWSRDPREFAPTVVTLATGSSLALYVVLWFAAPTVAGALGSPDAVGILRILCFAVVVDGLACVPNAVLTREFRQGARLTIDLVTFVVSSGLTLILAFAGWGAGSFAWGSIAGVMMALIGCAIAAPGYLRPGWDSATARELIHYGMPLAGASLFVLGTMNADSVVVGATLGPVALGLYRVAFTMSSWPVRAISETARRVSFAGFSRAVETKQALTDSFASGLSPLLLASVPACALLFALPGPIVRGVYGGQWSGSAGALRFLALLGLLRIIFELCYDFLVAAGRSRALLAVQALWLCALVPALIYGGHRNGLMGIGVAHVAVALVLIAPAYLLTLGAVGVDTRRVLAVCWRPVLGGVVVVGVALAVQQALGDSDLAVAVAGLLSTAAYVPIAVPLPMLRLIWGKVAGRFGATPEPEPAPEPSARPDRIKLKPLPRRADVRPDLLDFGPARDRGRGGDVVDSGDMLRREMDWKTKHGPEHEKAPEPARAATLELVRDGARDGAHDNGRAAAGDTGAPEFELDRELQEALDRSFDRTKDHRRGRARSRGHDFQSFLTSPGAAKTATTSTPDPGSPLHSAPEA</sequence>
<dbReference type="InterPro" id="IPR050833">
    <property type="entry name" value="Poly_Biosynth_Transport"/>
</dbReference>
<keyword evidence="5 8" id="KW-1133">Transmembrane helix</keyword>
<feature type="transmembrane region" description="Helical" evidence="8">
    <location>
        <begin position="450"/>
        <end position="473"/>
    </location>
</feature>
<feature type="region of interest" description="Disordered" evidence="7">
    <location>
        <begin position="574"/>
        <end position="655"/>
    </location>
</feature>
<feature type="transmembrane region" description="Helical" evidence="8">
    <location>
        <begin position="182"/>
        <end position="204"/>
    </location>
</feature>
<dbReference type="CDD" id="cd13127">
    <property type="entry name" value="MATE_tuaB_like"/>
    <property type="match status" value="1"/>
</dbReference>
<feature type="transmembrane region" description="Helical" evidence="8">
    <location>
        <begin position="239"/>
        <end position="257"/>
    </location>
</feature>
<evidence type="ECO:0000256" key="3">
    <source>
        <dbReference type="ARBA" id="ARBA00022475"/>
    </source>
</evidence>
<evidence type="ECO:0000313" key="10">
    <source>
        <dbReference type="Proteomes" id="UP001500751"/>
    </source>
</evidence>
<evidence type="ECO:0000256" key="1">
    <source>
        <dbReference type="ARBA" id="ARBA00004651"/>
    </source>
</evidence>
<keyword evidence="10" id="KW-1185">Reference proteome</keyword>
<feature type="transmembrane region" description="Helical" evidence="8">
    <location>
        <begin position="362"/>
        <end position="381"/>
    </location>
</feature>
<dbReference type="PANTHER" id="PTHR30250:SF10">
    <property type="entry name" value="LIPOPOLYSACCHARIDE BIOSYNTHESIS PROTEIN WZXC"/>
    <property type="match status" value="1"/>
</dbReference>
<evidence type="ECO:0000256" key="7">
    <source>
        <dbReference type="SAM" id="MobiDB-lite"/>
    </source>
</evidence>
<keyword evidence="6 8" id="KW-0472">Membrane</keyword>
<proteinExistence type="inferred from homology"/>
<feature type="transmembrane region" description="Helical" evidence="8">
    <location>
        <begin position="53"/>
        <end position="76"/>
    </location>
</feature>